<dbReference type="InterPro" id="IPR006043">
    <property type="entry name" value="NCS2"/>
</dbReference>
<evidence type="ECO:0000256" key="4">
    <source>
        <dbReference type="ARBA" id="ARBA00022475"/>
    </source>
</evidence>
<name>A0AAI9KND8_AERCA</name>
<proteinExistence type="inferred from homology"/>
<feature type="transmembrane region" description="Helical" evidence="10">
    <location>
        <begin position="410"/>
        <end position="436"/>
    </location>
</feature>
<evidence type="ECO:0000256" key="9">
    <source>
        <dbReference type="SAM" id="MobiDB-lite"/>
    </source>
</evidence>
<dbReference type="GO" id="GO:0005886">
    <property type="term" value="C:plasma membrane"/>
    <property type="evidence" value="ECO:0007669"/>
    <property type="project" value="UniProtKB-SubCell"/>
</dbReference>
<feature type="region of interest" description="Disordered" evidence="9">
    <location>
        <begin position="1"/>
        <end position="31"/>
    </location>
</feature>
<keyword evidence="3 8" id="KW-0813">Transport</keyword>
<organism evidence="11 12">
    <name type="scientific">Aeromonas caviae</name>
    <name type="common">Aeromonas punctata</name>
    <dbReference type="NCBI Taxonomy" id="648"/>
    <lineage>
        <taxon>Bacteria</taxon>
        <taxon>Pseudomonadati</taxon>
        <taxon>Pseudomonadota</taxon>
        <taxon>Gammaproteobacteria</taxon>
        <taxon>Aeromonadales</taxon>
        <taxon>Aeromonadaceae</taxon>
        <taxon>Aeromonas</taxon>
    </lineage>
</organism>
<evidence type="ECO:0000256" key="2">
    <source>
        <dbReference type="ARBA" id="ARBA00005697"/>
    </source>
</evidence>
<feature type="transmembrane region" description="Helical" evidence="10">
    <location>
        <begin position="353"/>
        <end position="370"/>
    </location>
</feature>
<dbReference type="InterPro" id="IPR026033">
    <property type="entry name" value="Azg-like_bact_archaea"/>
</dbReference>
<feature type="transmembrane region" description="Helical" evidence="10">
    <location>
        <begin position="86"/>
        <end position="108"/>
    </location>
</feature>
<dbReference type="Pfam" id="PF00860">
    <property type="entry name" value="Xan_ur_permease"/>
    <property type="match status" value="1"/>
</dbReference>
<evidence type="ECO:0000256" key="1">
    <source>
        <dbReference type="ARBA" id="ARBA00004651"/>
    </source>
</evidence>
<protein>
    <submittedName>
        <fullName evidence="11">Adenine permease</fullName>
    </submittedName>
</protein>
<dbReference type="Proteomes" id="UP000887009">
    <property type="component" value="Unassembled WGS sequence"/>
</dbReference>
<evidence type="ECO:0000256" key="5">
    <source>
        <dbReference type="ARBA" id="ARBA00022692"/>
    </source>
</evidence>
<comment type="caution">
    <text evidence="11">The sequence shown here is derived from an EMBL/GenBank/DDBJ whole genome shotgun (WGS) entry which is preliminary data.</text>
</comment>
<evidence type="ECO:0000313" key="12">
    <source>
        <dbReference type="Proteomes" id="UP000887009"/>
    </source>
</evidence>
<evidence type="ECO:0000256" key="3">
    <source>
        <dbReference type="ARBA" id="ARBA00022448"/>
    </source>
</evidence>
<keyword evidence="6 8" id="KW-1133">Transmembrane helix</keyword>
<dbReference type="PANTHER" id="PTHR43337">
    <property type="entry name" value="XANTHINE/URACIL PERMEASE C887.17-RELATED"/>
    <property type="match status" value="1"/>
</dbReference>
<accession>A0AAI9KND8</accession>
<feature type="transmembrane region" description="Helical" evidence="10">
    <location>
        <begin position="275"/>
        <end position="299"/>
    </location>
</feature>
<feature type="transmembrane region" description="Helical" evidence="10">
    <location>
        <begin position="172"/>
        <end position="193"/>
    </location>
</feature>
<feature type="transmembrane region" description="Helical" evidence="10">
    <location>
        <begin position="140"/>
        <end position="160"/>
    </location>
</feature>
<feature type="transmembrane region" description="Helical" evidence="10">
    <location>
        <begin position="377"/>
        <end position="398"/>
    </location>
</feature>
<evidence type="ECO:0000256" key="8">
    <source>
        <dbReference type="PIRNR" id="PIRNR005353"/>
    </source>
</evidence>
<comment type="similarity">
    <text evidence="2 8">Belongs to the nucleobase:cation symporter-2 (NCS2) (TC 2.A.40) family. Azg-like subfamily.</text>
</comment>
<feature type="compositionally biased region" description="Polar residues" evidence="9">
    <location>
        <begin position="17"/>
        <end position="31"/>
    </location>
</feature>
<feature type="transmembrane region" description="Helical" evidence="10">
    <location>
        <begin position="319"/>
        <end position="341"/>
    </location>
</feature>
<evidence type="ECO:0000256" key="7">
    <source>
        <dbReference type="ARBA" id="ARBA00023136"/>
    </source>
</evidence>
<dbReference type="EMBL" id="BPNL01000001">
    <property type="protein sequence ID" value="GJA52670.1"/>
    <property type="molecule type" value="Genomic_DNA"/>
</dbReference>
<keyword evidence="5 8" id="KW-0812">Transmembrane</keyword>
<gene>
    <name evidence="11" type="ORF">KAM348_00930</name>
</gene>
<comment type="subcellular location">
    <subcellularLocation>
        <location evidence="1 8">Cell membrane</location>
        <topology evidence="1 8">Multi-pass membrane protein</topology>
    </subcellularLocation>
</comment>
<dbReference type="AlphaFoldDB" id="A0AAI9KND8"/>
<dbReference type="InterPro" id="IPR045018">
    <property type="entry name" value="Azg-like"/>
</dbReference>
<feature type="transmembrane region" description="Helical" evidence="10">
    <location>
        <begin position="56"/>
        <end position="74"/>
    </location>
</feature>
<keyword evidence="4 8" id="KW-1003">Cell membrane</keyword>
<dbReference type="GO" id="GO:0015207">
    <property type="term" value="F:adenine transmembrane transporter activity"/>
    <property type="evidence" value="ECO:0007669"/>
    <property type="project" value="TreeGrafter"/>
</dbReference>
<evidence type="ECO:0000256" key="10">
    <source>
        <dbReference type="SAM" id="Phobius"/>
    </source>
</evidence>
<dbReference type="PIRSF" id="PIRSF005353">
    <property type="entry name" value="PbuG"/>
    <property type="match status" value="1"/>
</dbReference>
<feature type="transmembrane region" description="Helical" evidence="10">
    <location>
        <begin position="205"/>
        <end position="224"/>
    </location>
</feature>
<feature type="transmembrane region" description="Helical" evidence="10">
    <location>
        <begin position="448"/>
        <end position="466"/>
    </location>
</feature>
<evidence type="ECO:0000313" key="11">
    <source>
        <dbReference type="EMBL" id="GJA52670.1"/>
    </source>
</evidence>
<dbReference type="PANTHER" id="PTHR43337:SF1">
    <property type="entry name" value="XANTHINE_URACIL PERMEASE C887.17-RELATED"/>
    <property type="match status" value="1"/>
</dbReference>
<evidence type="ECO:0000256" key="6">
    <source>
        <dbReference type="ARBA" id="ARBA00022989"/>
    </source>
</evidence>
<feature type="transmembrane region" description="Helical" evidence="10">
    <location>
        <begin position="231"/>
        <end position="255"/>
    </location>
</feature>
<sequence length="469" mass="49146">MDGPGPLLPISRHPLESNMNQPHHATGQTASPAAGQGLLERLFALRGHGTTARTEVIAGITTFLTMVYIVFVNPQILSAAGMDTQAVFVTTCLIAGIGSILMGLLANLPIALAPAMGLNAFFAFVVVAGMGYSWQVGMGTIFWGALGLLILTLLRVRYWLIANIPLTLRVGITAGIGLLIALLGLHNAGIVVASPATMVTVGNLTSLPCLLGLLGFFLICIFSARGVHSAVLIAIVVTTTLGWLFGDVTFKGFVSVPPSIAPVFGQLDLMGSLDISLAGIIFSFMLVNLFDSSGTLIGVTNRAKLADDKGHFPRMKQALVVDSVSSVGGAFMGTSSVTAYIESSSGVAVGGRTGLTAIVVGILFLLAIFFSPVAAMVPAYAAAGALIYVGVLMCSELTRVKWEDLTEAVPAFMTAVMMPFSFSITEGIAVGFISYCVMKAGTGRWREINPCVLVVALLFVLKFVWVDAH</sequence>
<keyword evidence="7 8" id="KW-0472">Membrane</keyword>
<feature type="transmembrane region" description="Helical" evidence="10">
    <location>
        <begin position="115"/>
        <end position="134"/>
    </location>
</feature>
<reference evidence="11" key="1">
    <citation type="submission" date="2021-07" db="EMBL/GenBank/DDBJ databases">
        <title>Draft genome sequence of carbapenem-resistant Aeromonas spp. in Japan.</title>
        <authorList>
            <person name="Maehana S."/>
            <person name="Suzuki M."/>
            <person name="Kitasato H."/>
        </authorList>
    </citation>
    <scope>NUCLEOTIDE SEQUENCE</scope>
    <source>
        <strain evidence="11">KAM348</strain>
    </source>
</reference>